<dbReference type="AlphaFoldDB" id="A0A0G0P9R1"/>
<evidence type="ECO:0000313" key="3">
    <source>
        <dbReference type="Proteomes" id="UP000034207"/>
    </source>
</evidence>
<keyword evidence="2" id="KW-0687">Ribonucleoprotein</keyword>
<keyword evidence="2" id="KW-0689">Ribosomal protein</keyword>
<dbReference type="Proteomes" id="UP000034207">
    <property type="component" value="Unassembled WGS sequence"/>
</dbReference>
<dbReference type="STRING" id="1618345.UT18_C0007G0125"/>
<feature type="compositionally biased region" description="Polar residues" evidence="1">
    <location>
        <begin position="253"/>
        <end position="270"/>
    </location>
</feature>
<feature type="region of interest" description="Disordered" evidence="1">
    <location>
        <begin position="218"/>
        <end position="301"/>
    </location>
</feature>
<evidence type="ECO:0000256" key="1">
    <source>
        <dbReference type="SAM" id="MobiDB-lite"/>
    </source>
</evidence>
<name>A0A0G0P9R1_UNCC2</name>
<organism evidence="2 3">
    <name type="scientific">candidate division CPR2 bacterium GW2011_GWC2_39_10</name>
    <dbReference type="NCBI Taxonomy" id="1618345"/>
    <lineage>
        <taxon>Bacteria</taxon>
        <taxon>Bacteria division CPR2</taxon>
    </lineage>
</organism>
<sequence length="301" mass="32702">MDDREKIEHLSQLIAGAETSILAARQLINELSGKSSPTDEAIKGKALNLNISEGGKIIEGVFDGEHMVGPDQKKYPVPANYSSKSKLVQGDVLKLTVNADGTFIFKQIGPIERKKITGILNYADGDYRVLAEGKAYKILFASITYFKVQPGDHVTLVIPKDGNSEWGAIENVLHGAPEGEESPEESFEKDEEMLEAVKAGAPLTIEEEPILNESVVDAEEEMPSTMAWSGAGSNNADISELLGNEPQREPEAESQSNDDYLVNEGTSEVLQTAIDLEEEKPVPSPPKPVLGSEQEVKELEI</sequence>
<reference evidence="2" key="1">
    <citation type="journal article" date="2015" name="Nature">
        <title>rRNA introns, odd ribosomes, and small enigmatic genomes across a large radiation of phyla.</title>
        <authorList>
            <person name="Brown C.T."/>
            <person name="Hug L.A."/>
            <person name="Thomas B.C."/>
            <person name="Sharon I."/>
            <person name="Castelle C.J."/>
            <person name="Singh A."/>
            <person name="Wilkins M.J."/>
            <person name="Williams K.H."/>
            <person name="Banfield J.F."/>
        </authorList>
    </citation>
    <scope>NUCLEOTIDE SEQUENCE [LARGE SCALE GENOMIC DNA]</scope>
</reference>
<protein>
    <submittedName>
        <fullName evidence="2">50S ribosomal protein L7/L12</fullName>
    </submittedName>
</protein>
<gene>
    <name evidence="2" type="ORF">UT18_C0007G0125</name>
</gene>
<accession>A0A0G0P9R1</accession>
<evidence type="ECO:0000313" key="2">
    <source>
        <dbReference type="EMBL" id="KKQ94869.1"/>
    </source>
</evidence>
<comment type="caution">
    <text evidence="2">The sequence shown here is derived from an EMBL/GenBank/DDBJ whole genome shotgun (WGS) entry which is preliminary data.</text>
</comment>
<proteinExistence type="predicted"/>
<dbReference type="GO" id="GO:0005840">
    <property type="term" value="C:ribosome"/>
    <property type="evidence" value="ECO:0007669"/>
    <property type="project" value="UniProtKB-KW"/>
</dbReference>
<dbReference type="EMBL" id="LBVV01000007">
    <property type="protein sequence ID" value="KKQ94869.1"/>
    <property type="molecule type" value="Genomic_DNA"/>
</dbReference>